<dbReference type="AGR" id="ZFIN:ZDB-GENE-050306-1"/>
<name>Q5CZU0_DANRE</name>
<evidence type="ECO:0000313" key="3">
    <source>
        <dbReference type="RefSeq" id="NP_001013318.1"/>
    </source>
</evidence>
<accession>Q5CZU0</accession>
<dbReference type="RefSeq" id="NP_001013318.1">
    <property type="nucleotide sequence ID" value="NM_001013300.2"/>
</dbReference>
<organism evidence="1">
    <name type="scientific">Danio rerio</name>
    <name type="common">Zebrafish</name>
    <name type="synonym">Brachydanio rerio</name>
    <dbReference type="NCBI Taxonomy" id="7955"/>
    <lineage>
        <taxon>Eukaryota</taxon>
        <taxon>Metazoa</taxon>
        <taxon>Chordata</taxon>
        <taxon>Craniata</taxon>
        <taxon>Vertebrata</taxon>
        <taxon>Euteleostomi</taxon>
        <taxon>Actinopterygii</taxon>
        <taxon>Neopterygii</taxon>
        <taxon>Teleostei</taxon>
        <taxon>Ostariophysi</taxon>
        <taxon>Cypriniformes</taxon>
        <taxon>Danionidae</taxon>
        <taxon>Danioninae</taxon>
        <taxon>Danio</taxon>
    </lineage>
</organism>
<dbReference type="PANTHER" id="PTHR33443">
    <property type="entry name" value="ZGC:112980"/>
    <property type="match status" value="1"/>
</dbReference>
<gene>
    <name evidence="3" type="primary">wu:fi33h01</name>
    <name evidence="3" type="synonym">wu:fa17g06</name>
    <name evidence="1 3 4" type="ORF">zgc:112980</name>
</gene>
<protein>
    <submittedName>
        <fullName evidence="3">Uncharacterized protein LOC503706</fullName>
    </submittedName>
    <submittedName>
        <fullName evidence="1">Zgc:112980</fullName>
    </submittedName>
</protein>
<dbReference type="EMBL" id="BC090709">
    <property type="protein sequence ID" value="AAH90709.1"/>
    <property type="molecule type" value="mRNA"/>
</dbReference>
<proteinExistence type="evidence at protein level"/>
<evidence type="ECO:0000313" key="1">
    <source>
        <dbReference type="EMBL" id="AAH90709.1"/>
    </source>
</evidence>
<dbReference type="PANTHER" id="PTHR33443:SF30">
    <property type="entry name" value="SARCOSINE DEHYDROGENASE-2C PROTEIN"/>
    <property type="match status" value="1"/>
</dbReference>
<dbReference type="Proteomes" id="UP000000437">
    <property type="component" value="Chromosome 1"/>
</dbReference>
<reference evidence="2" key="2">
    <citation type="journal article" date="2013" name="Nature">
        <title>The zebrafish reference genome sequence and its relationship to the human genome.</title>
        <authorList>
            <consortium name="Genome Reference Consortium Zebrafish"/>
            <person name="Howe K."/>
            <person name="Clark M.D."/>
            <person name="Torroja C.F."/>
            <person name="Torrance J."/>
            <person name="Berthelot C."/>
            <person name="Muffato M."/>
            <person name="Collins J.E."/>
            <person name="Humphray S."/>
            <person name="McLaren K."/>
            <person name="Matthews L."/>
            <person name="McLaren S."/>
            <person name="Sealy I."/>
            <person name="Caccamo M."/>
            <person name="Churcher C."/>
            <person name="Scott C."/>
            <person name="Barrett J.C."/>
            <person name="Koch R."/>
            <person name="Rauch G.J."/>
            <person name="White S."/>
            <person name="Chow W."/>
            <person name="Kilian B."/>
            <person name="Quintais L.T."/>
            <person name="Guerra-Assuncao J.A."/>
            <person name="Zhou Y."/>
            <person name="Gu Y."/>
            <person name="Yen J."/>
            <person name="Vogel J.H."/>
            <person name="Eyre T."/>
            <person name="Redmond S."/>
            <person name="Banerjee R."/>
            <person name="Chi J."/>
            <person name="Fu B."/>
            <person name="Langley E."/>
            <person name="Maguire S.F."/>
            <person name="Laird G.K."/>
            <person name="Lloyd D."/>
            <person name="Kenyon E."/>
            <person name="Donaldson S."/>
            <person name="Sehra H."/>
            <person name="Almeida-King J."/>
            <person name="Loveland J."/>
            <person name="Trevanion S."/>
            <person name="Jones M."/>
            <person name="Quail M."/>
            <person name="Willey D."/>
            <person name="Hunt A."/>
            <person name="Burton J."/>
            <person name="Sims S."/>
            <person name="McLay K."/>
            <person name="Plumb B."/>
            <person name="Davis J."/>
            <person name="Clee C."/>
            <person name="Oliver K."/>
            <person name="Clark R."/>
            <person name="Riddle C."/>
            <person name="Elliot D."/>
            <person name="Eliott D."/>
            <person name="Threadgold G."/>
            <person name="Harden G."/>
            <person name="Ware D."/>
            <person name="Begum S."/>
            <person name="Mortimore B."/>
            <person name="Mortimer B."/>
            <person name="Kerry G."/>
            <person name="Heath P."/>
            <person name="Phillimore B."/>
            <person name="Tracey A."/>
            <person name="Corby N."/>
            <person name="Dunn M."/>
            <person name="Johnson C."/>
            <person name="Wood J."/>
            <person name="Clark S."/>
            <person name="Pelan S."/>
            <person name="Griffiths G."/>
            <person name="Smith M."/>
            <person name="Glithero R."/>
            <person name="Howden P."/>
            <person name="Barker N."/>
            <person name="Lloyd C."/>
            <person name="Stevens C."/>
            <person name="Harley J."/>
            <person name="Holt K."/>
            <person name="Panagiotidis G."/>
            <person name="Lovell J."/>
            <person name="Beasley H."/>
            <person name="Henderson C."/>
            <person name="Gordon D."/>
            <person name="Auger K."/>
            <person name="Wright D."/>
            <person name="Collins J."/>
            <person name="Raisen C."/>
            <person name="Dyer L."/>
            <person name="Leung K."/>
            <person name="Robertson L."/>
            <person name="Ambridge K."/>
            <person name="Leongamornlert D."/>
            <person name="McGuire S."/>
            <person name="Gilderthorp R."/>
            <person name="Griffiths C."/>
            <person name="Manthravadi D."/>
            <person name="Nichol S."/>
            <person name="Barker G."/>
            <person name="Whitehead S."/>
            <person name="Kay M."/>
            <person name="Brown J."/>
            <person name="Murnane C."/>
            <person name="Gray E."/>
            <person name="Humphries M."/>
            <person name="Sycamore N."/>
            <person name="Barker D."/>
            <person name="Saunders D."/>
            <person name="Wallis J."/>
            <person name="Babbage A."/>
            <person name="Hammond S."/>
            <person name="Mashreghi-Mohammadi M."/>
            <person name="Barr L."/>
            <person name="Martin S."/>
            <person name="Wray P."/>
            <person name="Ellington A."/>
            <person name="Matthews N."/>
            <person name="Ellwood M."/>
            <person name="Woodmansey R."/>
            <person name="Clark G."/>
            <person name="Cooper J."/>
            <person name="Cooper J."/>
            <person name="Tromans A."/>
            <person name="Grafham D."/>
            <person name="Skuce C."/>
            <person name="Pandian R."/>
            <person name="Andrews R."/>
            <person name="Harrison E."/>
            <person name="Kimberley A."/>
            <person name="Garnett J."/>
            <person name="Fosker N."/>
            <person name="Hall R."/>
            <person name="Garner P."/>
            <person name="Kelly D."/>
            <person name="Bird C."/>
            <person name="Palmer S."/>
            <person name="Gehring I."/>
            <person name="Berger A."/>
            <person name="Dooley C.M."/>
            <person name="Ersan-Urun Z."/>
            <person name="Eser C."/>
            <person name="Geiger H."/>
            <person name="Geisler M."/>
            <person name="Karotki L."/>
            <person name="Kirn A."/>
            <person name="Konantz J."/>
            <person name="Konantz M."/>
            <person name="Oberlander M."/>
            <person name="Rudolph-Geiger S."/>
            <person name="Teucke M."/>
            <person name="Lanz C."/>
            <person name="Raddatz G."/>
            <person name="Osoegawa K."/>
            <person name="Zhu B."/>
            <person name="Rapp A."/>
            <person name="Widaa S."/>
            <person name="Langford C."/>
            <person name="Yang F."/>
            <person name="Schuster S.C."/>
            <person name="Carter N.P."/>
            <person name="Harrow J."/>
            <person name="Ning Z."/>
            <person name="Herrero J."/>
            <person name="Searle S.M."/>
            <person name="Enright A."/>
            <person name="Geisler R."/>
            <person name="Plasterk R.H."/>
            <person name="Lee C."/>
            <person name="Westerfield M."/>
            <person name="de Jong P.J."/>
            <person name="Zon L.I."/>
            <person name="Postlethwait J.H."/>
            <person name="Nusslein-Volhard C."/>
            <person name="Hubbard T.J."/>
            <person name="Roest Crollius H."/>
            <person name="Rogers J."/>
            <person name="Stemple D.L."/>
        </authorList>
    </citation>
    <scope>NUCLEOTIDE SEQUENCE [LARGE SCALE GENOMIC DNA]</scope>
</reference>
<dbReference type="InterPro" id="IPR053234">
    <property type="entry name" value="RPM1_Interactor"/>
</dbReference>
<evidence type="ECO:0000313" key="4">
    <source>
        <dbReference type="ZFIN" id="ZDB-GENE-050306-1"/>
    </source>
</evidence>
<reference evidence="3" key="3">
    <citation type="journal article" date="2018" name="J. Genet. Genomics">
        <title>prpf4 is essential for cell survival and posterior lateral line primordium migration in zebrafish.</title>
        <authorList>
            <person name="Wang Y."/>
            <person name="Han Y."/>
            <person name="Xu P."/>
            <person name="Ding S."/>
            <person name="Li G."/>
            <person name="Jin H."/>
            <person name="Meng Y."/>
            <person name="Meng A."/>
            <person name="Jia S."/>
        </authorList>
    </citation>
    <scope>NUCLEOTIDE SEQUENCE</scope>
</reference>
<reference evidence="3" key="4">
    <citation type="submission" date="2025-04" db="UniProtKB">
        <authorList>
            <consortium name="RefSeq"/>
        </authorList>
    </citation>
    <scope>IDENTIFICATION</scope>
</reference>
<evidence type="ECO:0000313" key="2">
    <source>
        <dbReference type="Proteomes" id="UP000000437"/>
    </source>
</evidence>
<dbReference type="AlphaFoldDB" id="Q5CZU0"/>
<dbReference type="OrthoDB" id="266020at2759"/>
<dbReference type="GeneID" id="503706"/>
<dbReference type="KEGG" id="dre:503706"/>
<keyword evidence="5" id="KW-1267">Proteomics identification</keyword>
<sequence length="715" mass="81485">MEHNSIIVLSDDEDEGNFSMTLNDSSVLIVENETKGPDVPRHIEEVDEDLAITYSQTATVLPHARYDCVLPFCREEQNVSGPLQDNAKHCDQCFCYICDKLASMCDFWTIPGFCHCNAHKHSVYWKALRDKCMMGFLHELNFTFDPSEMDSDLRRAETLLQKFAGSLAMKYAKFLLGNENPNQKDCRCYCHHNKNAFTQNQTLGCKGCSGHHFKNLEYDYSGVSHHLKMFFNGANEENPKTCVVMLLGAIKLFITHTAPGNMHAIKTVSEMVSMLLWRFMTKVWTLLVEFDFSSTFLKHLDSFVQRIPMAANCTLPKSLSVLPWDDPLLSSVMKGQNITGERQLKGRKVQLLCEHLTVIQARVCKLQRQNKYRELARYLKVVRCINNPTLQRMRDLVPLYLCKVGDYTGAVQTMLSPMLGAPSSASRLTPAQFRAYLRILTSGHAPDITLPELDPENGHVITSDPLLSTKWTPIEGVNSFKSMEVLKFALRVLDCNSTVFTDPECWVYLLSVVSSSFITPEGLVVGALFAEPDINFQTVTRKAANAILEELTSTSRIQVPKTFDIGYPDQARLLLAVQALTLRIFHSQLRPILGVITVFRLNHWALHWFFNSLLVKPNILQYVLSCVLEELSHEPYERKLSESDHSLVAYFLCMFFLENSILLDAASYPISGLLATWDESHNPWQIRLRLHLECNAARLTQEKRQILQLIQRLRK</sequence>
<reference evidence="1" key="1">
    <citation type="submission" date="2005-02" db="EMBL/GenBank/DDBJ databases">
        <authorList>
            <consortium name="NIH - Zebrafish Gene Collection (ZGC) project"/>
        </authorList>
    </citation>
    <scope>NUCLEOTIDE SEQUENCE [LARGE SCALE MRNA]</scope>
    <source>
        <tissue evidence="1">Embryo</tissue>
    </source>
</reference>
<keyword evidence="2" id="KW-1185">Reference proteome</keyword>
<evidence type="ECO:0007829" key="5">
    <source>
        <dbReference type="PeptideAtlas" id="Q5CZU0"/>
    </source>
</evidence>
<dbReference type="ZFIN" id="ZDB-GENE-050306-1">
    <property type="gene designation" value="zgc:112980"/>
</dbReference>